<sequence>MDSEKQFAGLRVIDGCEPHQILAQIFVEDGKISLSQFYFDSARKTGRHHEEATILLVGHSGHGKSKTINRLIGYSLLEVGRGNNNLGSTTKDVQRVKMPVPQSDPQQPPIILGLDDTPGYGDNTSEDRGTNLALIRLYQERFYSPSIRIPWRRYPNVVLIVTSWNSLTIDAHNAPEKFTSPLGQSMFKVAQAGLVDPQRPNVIVVVTKSLSFMSEFDDYKTQAEKDEQWKIEAGRRRGIITDLQRKLFPKLAQWPIVFIENGGGKHVHHQYPMLPNGELSHQNLFEAIQCVIEGKGNEEASDLAGMQALQLLTGAEPFGKSFEPQKEILVDSTREQVSAVIEEPPISASKTQCSEQAQVLADQFLGVTYHPILGSYGRTTVLKLGASDVGFRKGHGAETYFTQIENLQEEKTATATRLGCDFDVPQLARLSAYYSTSEGVKQAWNNASQLYVAQHLLEQVAVNPL</sequence>
<keyword evidence="2" id="KW-1185">Reference proteome</keyword>
<feature type="non-terminal residue" evidence="1">
    <location>
        <position position="465"/>
    </location>
</feature>
<dbReference type="EMBL" id="JAWWNJ010000001">
    <property type="protein sequence ID" value="KAK7065104.1"/>
    <property type="molecule type" value="Genomic_DNA"/>
</dbReference>
<accession>A0AAW0EI54</accession>
<dbReference type="AlphaFoldDB" id="A0AAW0EI54"/>
<dbReference type="Gene3D" id="3.40.50.300">
    <property type="entry name" value="P-loop containing nucleotide triphosphate hydrolases"/>
    <property type="match status" value="1"/>
</dbReference>
<evidence type="ECO:0000313" key="2">
    <source>
        <dbReference type="Proteomes" id="UP001362999"/>
    </source>
</evidence>
<organism evidence="1 2">
    <name type="scientific">Favolaschia claudopus</name>
    <dbReference type="NCBI Taxonomy" id="2862362"/>
    <lineage>
        <taxon>Eukaryota</taxon>
        <taxon>Fungi</taxon>
        <taxon>Dikarya</taxon>
        <taxon>Basidiomycota</taxon>
        <taxon>Agaricomycotina</taxon>
        <taxon>Agaricomycetes</taxon>
        <taxon>Agaricomycetidae</taxon>
        <taxon>Agaricales</taxon>
        <taxon>Marasmiineae</taxon>
        <taxon>Mycenaceae</taxon>
        <taxon>Favolaschia</taxon>
    </lineage>
</organism>
<gene>
    <name evidence="1" type="ORF">R3P38DRAFT_2676959</name>
</gene>
<dbReference type="SUPFAM" id="SSF52540">
    <property type="entry name" value="P-loop containing nucleoside triphosphate hydrolases"/>
    <property type="match status" value="1"/>
</dbReference>
<reference evidence="1 2" key="1">
    <citation type="journal article" date="2024" name="J Genomics">
        <title>Draft genome sequencing and assembly of Favolaschia claudopus CIRM-BRFM 2984 isolated from oak limbs.</title>
        <authorList>
            <person name="Navarro D."/>
            <person name="Drula E."/>
            <person name="Chaduli D."/>
            <person name="Cazenave R."/>
            <person name="Ahrendt S."/>
            <person name="Wang J."/>
            <person name="Lipzen A."/>
            <person name="Daum C."/>
            <person name="Barry K."/>
            <person name="Grigoriev I.V."/>
            <person name="Favel A."/>
            <person name="Rosso M.N."/>
            <person name="Martin F."/>
        </authorList>
    </citation>
    <scope>NUCLEOTIDE SEQUENCE [LARGE SCALE GENOMIC DNA]</scope>
    <source>
        <strain evidence="1 2">CIRM-BRFM 2984</strain>
    </source>
</reference>
<dbReference type="Proteomes" id="UP001362999">
    <property type="component" value="Unassembled WGS sequence"/>
</dbReference>
<name>A0AAW0EI54_9AGAR</name>
<protein>
    <submittedName>
        <fullName evidence="1">Protein hedgehog</fullName>
    </submittedName>
</protein>
<comment type="caution">
    <text evidence="1">The sequence shown here is derived from an EMBL/GenBank/DDBJ whole genome shotgun (WGS) entry which is preliminary data.</text>
</comment>
<proteinExistence type="predicted"/>
<evidence type="ECO:0000313" key="1">
    <source>
        <dbReference type="EMBL" id="KAK7065104.1"/>
    </source>
</evidence>
<dbReference type="InterPro" id="IPR027417">
    <property type="entry name" value="P-loop_NTPase"/>
</dbReference>